<name>A0A2P8R1H1_9BACT</name>
<dbReference type="RefSeq" id="WP_106871100.1">
    <property type="nucleotide sequence ID" value="NZ_CP053841.1"/>
</dbReference>
<dbReference type="AlphaFoldDB" id="A0A2P8R1H1"/>
<dbReference type="GO" id="GO:0004527">
    <property type="term" value="F:exonuclease activity"/>
    <property type="evidence" value="ECO:0007669"/>
    <property type="project" value="UniProtKB-KW"/>
</dbReference>
<dbReference type="GO" id="GO:0006261">
    <property type="term" value="P:DNA-templated DNA replication"/>
    <property type="evidence" value="ECO:0007669"/>
    <property type="project" value="TreeGrafter"/>
</dbReference>
<dbReference type="CDD" id="cd05782">
    <property type="entry name" value="DNA_polB_like1_exo"/>
    <property type="match status" value="1"/>
</dbReference>
<keyword evidence="2" id="KW-0378">Hydrolase</keyword>
<evidence type="ECO:0000313" key="2">
    <source>
        <dbReference type="EMBL" id="PSM52328.1"/>
    </source>
</evidence>
<dbReference type="SUPFAM" id="SSF53098">
    <property type="entry name" value="Ribonuclease H-like"/>
    <property type="match status" value="1"/>
</dbReference>
<dbReference type="EMBL" id="PDHH01000003">
    <property type="protein sequence ID" value="PSM52328.1"/>
    <property type="molecule type" value="Genomic_DNA"/>
</dbReference>
<comment type="caution">
    <text evidence="2">The sequence shown here is derived from an EMBL/GenBank/DDBJ whole genome shotgun (WGS) entry which is preliminary data.</text>
</comment>
<dbReference type="Proteomes" id="UP000240535">
    <property type="component" value="Unassembled WGS sequence"/>
</dbReference>
<dbReference type="Pfam" id="PF10108">
    <property type="entry name" value="DNA_pol_B_exo2"/>
    <property type="match status" value="1"/>
</dbReference>
<feature type="domain" description="Predicted 3'-5' exonuclease PolB-like" evidence="1">
    <location>
        <begin position="47"/>
        <end position="257"/>
    </location>
</feature>
<keyword evidence="3" id="KW-1185">Reference proteome</keyword>
<dbReference type="GO" id="GO:0003676">
    <property type="term" value="F:nucleic acid binding"/>
    <property type="evidence" value="ECO:0007669"/>
    <property type="project" value="InterPro"/>
</dbReference>
<evidence type="ECO:0000259" key="1">
    <source>
        <dbReference type="Pfam" id="PF10108"/>
    </source>
</evidence>
<dbReference type="OrthoDB" id="13288at2"/>
<sequence>MNKNLIFVFDCETVPDSDTLRKVFGYEGSDLEVAIKAQNEQEEKTGSSFLPVCFHKVVAISAVVADEFGRFLRVSTMEASSEKEIISKFLTFLNSFNPKLISFNGRGFDLPMLMIRAMKYNLSCPAYYDMEDKITNKNKWENYRQRYSDKFHIDLLDQISEYRSVKGFTLDSLCLSLGLPGKFDVSGDQVLELYYSGEIEKINEYCESDVLNTYLLFLKYEVLKGNITIEDYASYLDYMQSFIRKERANSNYTDIFSKFAQDEIARLSKDV</sequence>
<dbReference type="InterPro" id="IPR036397">
    <property type="entry name" value="RNaseH_sf"/>
</dbReference>
<accession>A0A2P8R1H1</accession>
<reference evidence="3" key="1">
    <citation type="submission" date="2017-10" db="EMBL/GenBank/DDBJ databases">
        <title>Campylobacter species from seals.</title>
        <authorList>
            <person name="Gilbert M.J."/>
            <person name="Zomer A.L."/>
            <person name="Timmerman A.J."/>
            <person name="Duim B."/>
            <person name="Wagenaar J.A."/>
        </authorList>
    </citation>
    <scope>NUCLEOTIDE SEQUENCE [LARGE SCALE GENOMIC DNA]</scope>
    <source>
        <strain evidence="3">17S00004-5</strain>
    </source>
</reference>
<dbReference type="Gene3D" id="3.30.420.10">
    <property type="entry name" value="Ribonuclease H-like superfamily/Ribonuclease H"/>
    <property type="match status" value="1"/>
</dbReference>
<dbReference type="InterPro" id="IPR012337">
    <property type="entry name" value="RNaseH-like_sf"/>
</dbReference>
<dbReference type="PANTHER" id="PTHR10322">
    <property type="entry name" value="DNA POLYMERASE CATALYTIC SUBUNIT"/>
    <property type="match status" value="1"/>
</dbReference>
<dbReference type="InterPro" id="IPR050240">
    <property type="entry name" value="DNA_pol_type-B"/>
</dbReference>
<protein>
    <submittedName>
        <fullName evidence="2">3'-5' exonuclease</fullName>
    </submittedName>
</protein>
<organism evidence="2 3">
    <name type="scientific">Campylobacter blaseri</name>
    <dbReference type="NCBI Taxonomy" id="2042961"/>
    <lineage>
        <taxon>Bacteria</taxon>
        <taxon>Pseudomonadati</taxon>
        <taxon>Campylobacterota</taxon>
        <taxon>Epsilonproteobacteria</taxon>
        <taxon>Campylobacterales</taxon>
        <taxon>Campylobacteraceae</taxon>
        <taxon>Campylobacter</taxon>
    </lineage>
</organism>
<gene>
    <name evidence="2" type="ORF">CQ405_04550</name>
</gene>
<dbReference type="GO" id="GO:0003887">
    <property type="term" value="F:DNA-directed DNA polymerase activity"/>
    <property type="evidence" value="ECO:0007669"/>
    <property type="project" value="TreeGrafter"/>
</dbReference>
<dbReference type="PANTHER" id="PTHR10322:SF23">
    <property type="entry name" value="DNA POLYMERASE DELTA CATALYTIC SUBUNIT"/>
    <property type="match status" value="1"/>
</dbReference>
<evidence type="ECO:0000313" key="3">
    <source>
        <dbReference type="Proteomes" id="UP000240535"/>
    </source>
</evidence>
<proteinExistence type="predicted"/>
<keyword evidence="2" id="KW-0540">Nuclease</keyword>
<dbReference type="InterPro" id="IPR019288">
    <property type="entry name" value="3'-5'_exonuclease_PolB-like"/>
</dbReference>
<keyword evidence="2" id="KW-0269">Exonuclease</keyword>